<protein>
    <submittedName>
        <fullName evidence="1">Uncharacterized protein</fullName>
    </submittedName>
</protein>
<evidence type="ECO:0000313" key="1">
    <source>
        <dbReference type="EMBL" id="MFC3999176.1"/>
    </source>
</evidence>
<dbReference type="EMBL" id="JBHSBH010000015">
    <property type="protein sequence ID" value="MFC3999176.1"/>
    <property type="molecule type" value="Genomic_DNA"/>
</dbReference>
<organism evidence="1 2">
    <name type="scientific">Nocardiopsis sediminis</name>
    <dbReference type="NCBI Taxonomy" id="1778267"/>
    <lineage>
        <taxon>Bacteria</taxon>
        <taxon>Bacillati</taxon>
        <taxon>Actinomycetota</taxon>
        <taxon>Actinomycetes</taxon>
        <taxon>Streptosporangiales</taxon>
        <taxon>Nocardiopsidaceae</taxon>
        <taxon>Nocardiopsis</taxon>
    </lineage>
</organism>
<evidence type="ECO:0000313" key="2">
    <source>
        <dbReference type="Proteomes" id="UP001595847"/>
    </source>
</evidence>
<comment type="caution">
    <text evidence="1">The sequence shown here is derived from an EMBL/GenBank/DDBJ whole genome shotgun (WGS) entry which is preliminary data.</text>
</comment>
<accession>A0ABV8FWC5</accession>
<keyword evidence="2" id="KW-1185">Reference proteome</keyword>
<dbReference type="Proteomes" id="UP001595847">
    <property type="component" value="Unassembled WGS sequence"/>
</dbReference>
<sequence length="487" mass="52147">MSVWTWLAETTRDLRECGHAELADAVARLPQLAADGDAARIATLLPIARRAARDAGTPPWLPAFLDHWPVAARVGDRAEGTIALPDALAQLDNAHPDSGHAGCPPAVCAAENALACYATIDGPGYVVDRAALLTIARAHTRPGHPAFPALALAHADTLVDDDRPDEAVAELDARAADVRAAGGRVGIDYAFGYVRALRHQDRHADALDALGRIEAAGTAPWPSGPVRSAALRRIRAERARLLAWLSRTGRCPVVDAVDALPDLRDADAHPALRPAWVEAAEHLAAQGALRNDWRLGVTLTTWSRYCERVGAHRPCLEISLSAARLAAARGARWVAESAVLRAERALTRVRRVDDPAGDLAEARAAVRAVPPVVLPVPAADLLALLRTEPPEQVDPERQADLVVAALPYRPDDASLLNALGQVGRTLMLTDVAAEPQWRHVRRMPGDQKAALSLLETLLYDNDTAGVRTLVRTLTDAALITPEPARVH</sequence>
<reference evidence="2" key="1">
    <citation type="journal article" date="2019" name="Int. J. Syst. Evol. Microbiol.">
        <title>The Global Catalogue of Microorganisms (GCM) 10K type strain sequencing project: providing services to taxonomists for standard genome sequencing and annotation.</title>
        <authorList>
            <consortium name="The Broad Institute Genomics Platform"/>
            <consortium name="The Broad Institute Genome Sequencing Center for Infectious Disease"/>
            <person name="Wu L."/>
            <person name="Ma J."/>
        </authorList>
    </citation>
    <scope>NUCLEOTIDE SEQUENCE [LARGE SCALE GENOMIC DNA]</scope>
    <source>
        <strain evidence="2">TBRC 1826</strain>
    </source>
</reference>
<gene>
    <name evidence="1" type="ORF">ACFOVU_24875</name>
</gene>
<name>A0ABV8FWC5_9ACTN</name>
<proteinExistence type="predicted"/>
<dbReference type="RefSeq" id="WP_378537456.1">
    <property type="nucleotide sequence ID" value="NZ_JBHSBH010000015.1"/>
</dbReference>